<dbReference type="PROSITE" id="PS51257">
    <property type="entry name" value="PROKAR_LIPOPROTEIN"/>
    <property type="match status" value="1"/>
</dbReference>
<dbReference type="Proteomes" id="UP000575397">
    <property type="component" value="Unassembled WGS sequence"/>
</dbReference>
<dbReference type="RefSeq" id="WP_169763123.1">
    <property type="nucleotide sequence ID" value="NZ_CAMPNB010000001.1"/>
</dbReference>
<accession>A0A7Y0YIU7</accession>
<comment type="caution">
    <text evidence="1">The sequence shown here is derived from an EMBL/GenBank/DDBJ whole genome shotgun (WGS) entry which is preliminary data.</text>
</comment>
<sequence>MKLKILSIITLFLGLTILISCEATSHHGSSADNSGLPYLKICEGFNCDKYYADKEHSAWEVKTDSIPTKPIKWIPFPVKSSKPVKLYLDDGIKADRIDFFYFLDNYQKNGEPLDSEPITVCSSTDTQPNCSRLLKNNYYSLNIPEIISRQGGHFSISAICYSDNPDLIYIPVWHFNFTVKDEINTAH</sequence>
<gene>
    <name evidence="1" type="ORF">HHJ77_09720</name>
</gene>
<reference evidence="1 2" key="1">
    <citation type="submission" date="2020-04" db="EMBL/GenBank/DDBJ databases">
        <title>Antimicrobial susceptibility and clonality of vaginal-derived multi-drug resistant Mobiluncus isolates in China.</title>
        <authorList>
            <person name="Zhang X."/>
        </authorList>
    </citation>
    <scope>NUCLEOTIDE SEQUENCE [LARGE SCALE GENOMIC DNA]</scope>
    <source>
        <strain evidence="1 2">12</strain>
    </source>
</reference>
<dbReference type="AlphaFoldDB" id="A0A7Y0YIU7"/>
<name>A0A7Y0YIU7_9ACTO</name>
<protein>
    <recommendedName>
        <fullName evidence="3">Lipoprotein</fullName>
    </recommendedName>
</protein>
<proteinExistence type="predicted"/>
<evidence type="ECO:0008006" key="3">
    <source>
        <dbReference type="Google" id="ProtNLM"/>
    </source>
</evidence>
<evidence type="ECO:0000313" key="2">
    <source>
        <dbReference type="Proteomes" id="UP000575397"/>
    </source>
</evidence>
<organism evidence="1 2">
    <name type="scientific">Mobiluncus mulieris</name>
    <dbReference type="NCBI Taxonomy" id="2052"/>
    <lineage>
        <taxon>Bacteria</taxon>
        <taxon>Bacillati</taxon>
        <taxon>Actinomycetota</taxon>
        <taxon>Actinomycetes</taxon>
        <taxon>Actinomycetales</taxon>
        <taxon>Actinomycetaceae</taxon>
        <taxon>Mobiluncus</taxon>
    </lineage>
</organism>
<dbReference type="EMBL" id="JABCUS010000024">
    <property type="protein sequence ID" value="NMX04184.1"/>
    <property type="molecule type" value="Genomic_DNA"/>
</dbReference>
<evidence type="ECO:0000313" key="1">
    <source>
        <dbReference type="EMBL" id="NMX04184.1"/>
    </source>
</evidence>